<keyword evidence="4" id="KW-0479">Metal-binding</keyword>
<comment type="subcellular location">
    <subcellularLocation>
        <location evidence="1">Fimbrium</location>
    </subcellularLocation>
</comment>
<comment type="caution">
    <text evidence="10">The sequence shown here is derived from an EMBL/GenBank/DDBJ whole genome shotgun (WGS) entry which is preliminary data.</text>
</comment>
<feature type="domain" description="PilY1 beta-propeller" evidence="9">
    <location>
        <begin position="756"/>
        <end position="1089"/>
    </location>
</feature>
<dbReference type="InterPro" id="IPR011047">
    <property type="entry name" value="Quinoprotein_ADH-like_sf"/>
</dbReference>
<keyword evidence="5" id="KW-0106">Calcium</keyword>
<dbReference type="EMBL" id="JBIGHW010000006">
    <property type="protein sequence ID" value="MFG6441590.1"/>
    <property type="molecule type" value="Genomic_DNA"/>
</dbReference>
<keyword evidence="6" id="KW-0281">Fimbrium</keyword>
<name>A0ABW7FJT4_9BURK</name>
<dbReference type="Pfam" id="PF05567">
    <property type="entry name" value="T4P_PilY1"/>
    <property type="match status" value="1"/>
</dbReference>
<evidence type="ECO:0000256" key="4">
    <source>
        <dbReference type="ARBA" id="ARBA00022723"/>
    </source>
</evidence>
<dbReference type="RefSeq" id="WP_394397988.1">
    <property type="nucleotide sequence ID" value="NZ_JBIGHW010000006.1"/>
</dbReference>
<evidence type="ECO:0000256" key="2">
    <source>
        <dbReference type="ARBA" id="ARBA00008387"/>
    </source>
</evidence>
<evidence type="ECO:0000259" key="9">
    <source>
        <dbReference type="Pfam" id="PF05567"/>
    </source>
</evidence>
<reference evidence="10 11" key="1">
    <citation type="submission" date="2024-08" db="EMBL/GenBank/DDBJ databases">
        <authorList>
            <person name="Lu H."/>
        </authorList>
    </citation>
    <scope>NUCLEOTIDE SEQUENCE [LARGE SCALE GENOMIC DNA]</scope>
    <source>
        <strain evidence="10 11">LKC17W</strain>
    </source>
</reference>
<keyword evidence="8" id="KW-0732">Signal</keyword>
<gene>
    <name evidence="10" type="ORF">ACG0Z3_12965</name>
</gene>
<proteinExistence type="inferred from homology"/>
<dbReference type="Proteomes" id="UP001606301">
    <property type="component" value="Unassembled WGS sequence"/>
</dbReference>
<feature type="signal peptide" evidence="8">
    <location>
        <begin position="1"/>
        <end position="23"/>
    </location>
</feature>
<organism evidence="10 11">
    <name type="scientific">Pelomonas margarita</name>
    <dbReference type="NCBI Taxonomy" id="3299031"/>
    <lineage>
        <taxon>Bacteria</taxon>
        <taxon>Pseudomonadati</taxon>
        <taxon>Pseudomonadota</taxon>
        <taxon>Betaproteobacteria</taxon>
        <taxon>Burkholderiales</taxon>
        <taxon>Sphaerotilaceae</taxon>
        <taxon>Roseateles</taxon>
    </lineage>
</organism>
<dbReference type="SUPFAM" id="SSF50998">
    <property type="entry name" value="Quinoprotein alcohol dehydrogenase-like"/>
    <property type="match status" value="1"/>
</dbReference>
<protein>
    <submittedName>
        <fullName evidence="10">Pilus assembly protein</fullName>
    </submittedName>
</protein>
<evidence type="ECO:0000256" key="6">
    <source>
        <dbReference type="ARBA" id="ARBA00023263"/>
    </source>
</evidence>
<evidence type="ECO:0000256" key="1">
    <source>
        <dbReference type="ARBA" id="ARBA00004561"/>
    </source>
</evidence>
<comment type="similarity">
    <text evidence="2">Belongs to the PilY1 family.</text>
</comment>
<evidence type="ECO:0000313" key="11">
    <source>
        <dbReference type="Proteomes" id="UP001606301"/>
    </source>
</evidence>
<evidence type="ECO:0000256" key="7">
    <source>
        <dbReference type="SAM" id="MobiDB-lite"/>
    </source>
</evidence>
<dbReference type="InterPro" id="IPR008707">
    <property type="entry name" value="B-propeller_PilY1"/>
</dbReference>
<evidence type="ECO:0000256" key="3">
    <source>
        <dbReference type="ARBA" id="ARBA00022558"/>
    </source>
</evidence>
<accession>A0ABW7FJT4</accession>
<sequence>MPAQLPLHAARGLLLTSSLAVIAATSSAQVPLADQPVFSSVSVPGNLVLALSVEFPTAVSVAHPSGTYSSAATYIGYFDPMKCYDYKYTAGGGLDNYFYPTGKTTTRTCSGKWSGNYLNWATMQTIDPFRWALTGGYRVVDTSSLTVLEKAWGNQGSESNFPIRKSAGTTLISGATPFSTASDVATRVLSLGNKMYFKTSTSGAPDVKQGTVTDYNPTAKYDHGTLYQVFVRVKVCDPSSSAGGLESNCQLYGTDSYKPTGLLQQYSDKIRYSAFGYLNDDDIKRDGGVLRARQKFIGPTMPVPGGLPISNPAAEWDAATGIMATNPDSTDATSTGTALGITISHSGVMNYLNKFGSVSGGNYKTYDPVGELYYAAQRYLRNKGNVTAWSSMPGADQNRRRVLADAFPVITSWDDPVQYSCQRNFILGIGDTNTHADRNLPGATGGQEPTKPTAVSNDTDVNATTWTNRVGVLEGLGNALGDVQGYNGCCNNNGALMAGLAYWANVSDVRSDLTGVQNIKTYWLDVLEYGQFDPYNQFYLAAKYGGFNAPETFSADTATPALFSTNKSWWATTTDTTPNGAARPDNYYTASQADQMVAGLTKSFSSIASQLAAYSTSFSTASPQFSTLGLASYATKYDSKTWTGDLEASLATIDAATGKPELAKRWALSEKLAIQASGTGWDSGRNIVTFNTSTKAGLAFRAASLTTTQLSQLDPTYTTSSDASDYVSYVRGDRKNERSSAAAGSTKAYRDRAALVGDIVNAKSRPVGPPSAAYSATMNPGYDVFKTTYASRTPMVYAGSNAGMLHAVNGSLTGTDAGKEVFAYIPSAVIAGPTGTPSVNGLASVGNPDFLHRFLVDAPPIDVDVDFGRTVGGSGTDWRTLLLGGLGKGGKVIYALDITNPASITSEATAAAKVLWEFTDTDLGYVYGQPIAVKTRKYGWVIVVGSGYNNANGKGYFFFINPRTGALLEKVAAPCDACSSAKQAGMAHVNAFITDTRDGTADSIYGGDLLGNLWRLDVTGSSAYPTPVHFASLTGSDGKALPITTKPLPVIQPGTNRRYVTVGTGRLLDSSDLNNGQAQRFFAILDGTNASFSKAADLPTGASFPLTVTHMRQLTDLSSKIVLDLRSQIGWYVDLGVSTGGPGWRVLSDPASYYGVVTFAATAPNSGDACSPNGNSRLYAIDLGSGKCALKDGTSTCYVSPPEGVIVDVEVVADPLCTTSHCETGEKGEKNKKRVVYGTDRGKTGGNELSPPSVMGLQRLNWREIIVNN</sequence>
<evidence type="ECO:0000256" key="8">
    <source>
        <dbReference type="SAM" id="SignalP"/>
    </source>
</evidence>
<evidence type="ECO:0000256" key="5">
    <source>
        <dbReference type="ARBA" id="ARBA00022837"/>
    </source>
</evidence>
<keyword evidence="3" id="KW-1029">Fimbrium biogenesis</keyword>
<keyword evidence="11" id="KW-1185">Reference proteome</keyword>
<feature type="region of interest" description="Disordered" evidence="7">
    <location>
        <begin position="437"/>
        <end position="459"/>
    </location>
</feature>
<feature type="chain" id="PRO_5045891546" evidence="8">
    <location>
        <begin position="24"/>
        <end position="1269"/>
    </location>
</feature>
<evidence type="ECO:0000313" key="10">
    <source>
        <dbReference type="EMBL" id="MFG6441590.1"/>
    </source>
</evidence>